<dbReference type="GO" id="GO:0003677">
    <property type="term" value="F:DNA binding"/>
    <property type="evidence" value="ECO:0007669"/>
    <property type="project" value="UniProtKB-KW"/>
</dbReference>
<dbReference type="PROSITE" id="PS50043">
    <property type="entry name" value="HTH_LUXR_2"/>
    <property type="match status" value="1"/>
</dbReference>
<dbReference type="SMART" id="SM00421">
    <property type="entry name" value="HTH_LUXR"/>
    <property type="match status" value="1"/>
</dbReference>
<keyword evidence="1" id="KW-0805">Transcription regulation</keyword>
<protein>
    <submittedName>
        <fullName evidence="6">DNA-binding CsgD family transcriptional regulator</fullName>
    </submittedName>
</protein>
<keyword evidence="2 6" id="KW-0238">DNA-binding</keyword>
<dbReference type="PANTHER" id="PTHR44688">
    <property type="entry name" value="DNA-BINDING TRANSCRIPTIONAL ACTIVATOR DEVR_DOSR"/>
    <property type="match status" value="1"/>
</dbReference>
<evidence type="ECO:0000256" key="2">
    <source>
        <dbReference type="ARBA" id="ARBA00023125"/>
    </source>
</evidence>
<evidence type="ECO:0000259" key="5">
    <source>
        <dbReference type="PROSITE" id="PS50043"/>
    </source>
</evidence>
<name>A0ABR6MKU5_MICEC</name>
<evidence type="ECO:0000313" key="6">
    <source>
        <dbReference type="EMBL" id="MBB5115994.1"/>
    </source>
</evidence>
<dbReference type="Gene3D" id="1.10.10.10">
    <property type="entry name" value="Winged helix-like DNA-binding domain superfamily/Winged helix DNA-binding domain"/>
    <property type="match status" value="1"/>
</dbReference>
<dbReference type="InterPro" id="IPR036388">
    <property type="entry name" value="WH-like_DNA-bd_sf"/>
</dbReference>
<keyword evidence="7" id="KW-1185">Reference proteome</keyword>
<comment type="caution">
    <text evidence="6">The sequence shown here is derived from an EMBL/GenBank/DDBJ whole genome shotgun (WGS) entry which is preliminary data.</text>
</comment>
<dbReference type="EMBL" id="JACHJC010000001">
    <property type="protein sequence ID" value="MBB5115994.1"/>
    <property type="molecule type" value="Genomic_DNA"/>
</dbReference>
<dbReference type="Pfam" id="PF00196">
    <property type="entry name" value="GerE"/>
    <property type="match status" value="1"/>
</dbReference>
<proteinExistence type="predicted"/>
<evidence type="ECO:0000256" key="3">
    <source>
        <dbReference type="ARBA" id="ARBA00023163"/>
    </source>
</evidence>
<gene>
    <name evidence="6" type="ORF">FHU28_005833</name>
</gene>
<evidence type="ECO:0000256" key="1">
    <source>
        <dbReference type="ARBA" id="ARBA00023015"/>
    </source>
</evidence>
<dbReference type="SUPFAM" id="SSF46894">
    <property type="entry name" value="C-terminal effector domain of the bipartite response regulators"/>
    <property type="match status" value="1"/>
</dbReference>
<dbReference type="Proteomes" id="UP000618986">
    <property type="component" value="Unassembled WGS sequence"/>
</dbReference>
<accession>A0ABR6MKU5</accession>
<evidence type="ECO:0000256" key="4">
    <source>
        <dbReference type="SAM" id="MobiDB-lite"/>
    </source>
</evidence>
<organism evidence="6 7">
    <name type="scientific">Micromonospora echinospora</name>
    <name type="common">Micromonospora purpurea</name>
    <dbReference type="NCBI Taxonomy" id="1877"/>
    <lineage>
        <taxon>Bacteria</taxon>
        <taxon>Bacillati</taxon>
        <taxon>Actinomycetota</taxon>
        <taxon>Actinomycetes</taxon>
        <taxon>Micromonosporales</taxon>
        <taxon>Micromonosporaceae</taxon>
        <taxon>Micromonospora</taxon>
    </lineage>
</organism>
<feature type="region of interest" description="Disordered" evidence="4">
    <location>
        <begin position="580"/>
        <end position="603"/>
    </location>
</feature>
<keyword evidence="3" id="KW-0804">Transcription</keyword>
<dbReference type="PANTHER" id="PTHR44688:SF16">
    <property type="entry name" value="DNA-BINDING TRANSCRIPTIONAL ACTIVATOR DEVR_DOSR"/>
    <property type="match status" value="1"/>
</dbReference>
<dbReference type="InterPro" id="IPR000792">
    <property type="entry name" value="Tscrpt_reg_LuxR_C"/>
</dbReference>
<evidence type="ECO:0000313" key="7">
    <source>
        <dbReference type="Proteomes" id="UP000618986"/>
    </source>
</evidence>
<dbReference type="RefSeq" id="WP_260413188.1">
    <property type="nucleotide sequence ID" value="NZ_JACHJC010000001.1"/>
</dbReference>
<reference evidence="6 7" key="1">
    <citation type="submission" date="2020-08" db="EMBL/GenBank/DDBJ databases">
        <title>Sequencing the genomes of 1000 actinobacteria strains.</title>
        <authorList>
            <person name="Klenk H.-P."/>
        </authorList>
    </citation>
    <scope>NUCLEOTIDE SEQUENCE [LARGE SCALE GENOMIC DNA]</scope>
    <source>
        <strain evidence="6 7">DSM 43036</strain>
    </source>
</reference>
<sequence>MPETPLTNRPKMHTGVPSSLTTAQRWVLRGTAVADAPCGLWFLEAVAGRTGTTPDEPIDATVEELISRGFLVDTAAGLRLASIALRDDVLRDTPPSVRQALREAAAEVLADAGRPAQAARQLLRVLPAVSRSARALAARLAVDPAVGPSLAADLLLATPAPGAADARLTWLVDVADNLYLAGRVDETLRMLHREVAADRYGPLQRAMLLGRLGAYYATQRPSLSLTYLGRALNQELDVAGRSWTLTMLASLAARFGHPDAAELVAAAERAHERSPSPGGAIRLALANAARATATGDLHRAARILREVDAGEPAARTQAIFLRVDRVANQIALGRHVDATTALDSVAAEIDMLGAVAQPLVTALDCVLRLTTGELAEAEARARLALTGRGAALPAQARADLLATVVEVLLRRGEVAAARELLARERPAVGWPDDMQWFRLGCAAAGDPDPGRHAALLGAAFAVPDRSMAPVLLVPHHGPRLVRAALALGDRRRAETLADHLKRAAGMANNALWRGVAHQVDGLLTGDPAALRAAVRLLRTTSARPALADALHDLARSPGLPPAEAPGLLAEAAAMYTRMGAAGGGDGTRDQDGTAATTAGDDAGRPAVAALTPAEVRVAELLAIGMTKQEAARDLFVSFHTVDTHLRSIYAKLGVHNRVELALVWESRDNG</sequence>
<dbReference type="PRINTS" id="PR00038">
    <property type="entry name" value="HTHLUXR"/>
</dbReference>
<dbReference type="InterPro" id="IPR016032">
    <property type="entry name" value="Sig_transdc_resp-reg_C-effctor"/>
</dbReference>
<dbReference type="CDD" id="cd06170">
    <property type="entry name" value="LuxR_C_like"/>
    <property type="match status" value="1"/>
</dbReference>
<dbReference type="GeneID" id="300296351"/>
<feature type="domain" description="HTH luxR-type" evidence="5">
    <location>
        <begin position="603"/>
        <end position="668"/>
    </location>
</feature>